<keyword evidence="1" id="KW-1133">Transmembrane helix</keyword>
<evidence type="ECO:0008006" key="4">
    <source>
        <dbReference type="Google" id="ProtNLM"/>
    </source>
</evidence>
<keyword evidence="3" id="KW-1185">Reference proteome</keyword>
<organism evidence="2 3">
    <name type="scientific">Bacteroides fragilis 3_1_12</name>
    <dbReference type="NCBI Taxonomy" id="457424"/>
    <lineage>
        <taxon>Bacteria</taxon>
        <taxon>Pseudomonadati</taxon>
        <taxon>Bacteroidota</taxon>
        <taxon>Bacteroidia</taxon>
        <taxon>Bacteroidales</taxon>
        <taxon>Bacteroidaceae</taxon>
        <taxon>Bacteroides</taxon>
    </lineage>
</organism>
<accession>A0ABN0BFG9</accession>
<evidence type="ECO:0000256" key="1">
    <source>
        <dbReference type="SAM" id="Phobius"/>
    </source>
</evidence>
<name>A0ABN0BFG9_BACFG</name>
<gene>
    <name evidence="2" type="ORF">BFAG_00207</name>
</gene>
<feature type="transmembrane region" description="Helical" evidence="1">
    <location>
        <begin position="39"/>
        <end position="57"/>
    </location>
</feature>
<keyword evidence="1" id="KW-0812">Transmembrane</keyword>
<dbReference type="EMBL" id="EQ973213">
    <property type="protein sequence ID" value="EFR51513.1"/>
    <property type="molecule type" value="Genomic_DNA"/>
</dbReference>
<reference evidence="2 3" key="1">
    <citation type="submission" date="2008-12" db="EMBL/GenBank/DDBJ databases">
        <title>Annotation of Bacteroides fragilis strain 3_1_12.</title>
        <authorList>
            <consortium name="The Broad Institute Genome Sequencing Platform"/>
            <person name="Ward D."/>
            <person name="Young S.K."/>
            <person name="Kodira C.D."/>
            <person name="Zeng Q."/>
            <person name="Koehrsen M."/>
            <person name="Alvarado L."/>
            <person name="Berlin A."/>
            <person name="Borenstein D."/>
            <person name="Chen Z."/>
            <person name="Engels R."/>
            <person name="Freedman E."/>
            <person name="Gellesch M."/>
            <person name="Goldberg J."/>
            <person name="Griggs A."/>
            <person name="Gujja S."/>
            <person name="Heiman D."/>
            <person name="Hepburn T."/>
            <person name="Howarth C."/>
            <person name="Jen D."/>
            <person name="Larson L."/>
            <person name="Lewis B."/>
            <person name="Mehta T."/>
            <person name="Park D."/>
            <person name="Pearson M."/>
            <person name="Roberts A."/>
            <person name="Saif S."/>
            <person name="Shea T."/>
            <person name="Shenoy N."/>
            <person name="Sisk P."/>
            <person name="Stolte C."/>
            <person name="Sykes S."/>
            <person name="Walk T."/>
            <person name="White J."/>
            <person name="Yandava C."/>
            <person name="Allen-Vercoe E."/>
            <person name="Strauss J."/>
            <person name="Ambrose C."/>
            <person name="Lander E."/>
            <person name="Nusbaum C."/>
            <person name="Galagan J."/>
            <person name="Birren B."/>
        </authorList>
    </citation>
    <scope>NUCLEOTIDE SEQUENCE [LARGE SCALE GENOMIC DNA]</scope>
    <source>
        <strain evidence="2 3">3_1_12</strain>
    </source>
</reference>
<keyword evidence="1" id="KW-0472">Membrane</keyword>
<proteinExistence type="predicted"/>
<protein>
    <recommendedName>
        <fullName evidence="4">Transmembrane protein</fullName>
    </recommendedName>
</protein>
<evidence type="ECO:0000313" key="2">
    <source>
        <dbReference type="EMBL" id="EFR51513.1"/>
    </source>
</evidence>
<evidence type="ECO:0000313" key="3">
    <source>
        <dbReference type="Proteomes" id="UP000005101"/>
    </source>
</evidence>
<sequence>MIRANLNANLVKESGRSIFLIGNLIGKGGKRGGPINLRMVGWFIMWYLLLLTLLMLFQKCFLPVCIEQVFCI</sequence>
<dbReference type="Proteomes" id="UP000005101">
    <property type="component" value="Unassembled WGS sequence"/>
</dbReference>